<dbReference type="PANTHER" id="PTHR35176">
    <property type="entry name" value="HEME OXYGENASE HI_0854-RELATED"/>
    <property type="match status" value="1"/>
</dbReference>
<dbReference type="InterPro" id="IPR019967">
    <property type="entry name" value="F420-dep_enz_PPOX_Rv0121"/>
</dbReference>
<protein>
    <submittedName>
        <fullName evidence="3">TIGR03668 family PPOX class F420-dependent oxidoreductase</fullName>
    </submittedName>
</protein>
<feature type="domain" description="Pyridoxamine 5'-phosphate oxidase N-terminal" evidence="2">
    <location>
        <begin position="6"/>
        <end position="134"/>
    </location>
</feature>
<dbReference type="PANTHER" id="PTHR35176:SF2">
    <property type="entry name" value="F420H(2)-DEPENDENT REDUCTASE RV1155"/>
    <property type="match status" value="1"/>
</dbReference>
<name>A0ABP5SFK2_9PSEU</name>
<dbReference type="NCBIfam" id="TIGR03668">
    <property type="entry name" value="Rv0121_F420"/>
    <property type="match status" value="1"/>
</dbReference>
<gene>
    <name evidence="3" type="ORF">GCM10009854_01210</name>
</gene>
<dbReference type="InterPro" id="IPR012349">
    <property type="entry name" value="Split_barrel_FMN-bd"/>
</dbReference>
<dbReference type="Proteomes" id="UP001501218">
    <property type="component" value="Unassembled WGS sequence"/>
</dbReference>
<evidence type="ECO:0000259" key="2">
    <source>
        <dbReference type="Pfam" id="PF01243"/>
    </source>
</evidence>
<dbReference type="InterPro" id="IPR011576">
    <property type="entry name" value="Pyridox_Oxase_N"/>
</dbReference>
<dbReference type="RefSeq" id="WP_344125258.1">
    <property type="nucleotide sequence ID" value="NZ_BAAARA010000001.1"/>
</dbReference>
<evidence type="ECO:0000256" key="1">
    <source>
        <dbReference type="ARBA" id="ARBA00023002"/>
    </source>
</evidence>
<evidence type="ECO:0000313" key="3">
    <source>
        <dbReference type="EMBL" id="GAA2330174.1"/>
    </source>
</evidence>
<keyword evidence="4" id="KW-1185">Reference proteome</keyword>
<dbReference type="InterPro" id="IPR052019">
    <property type="entry name" value="F420H2_bilvrd_red/Heme_oxyg"/>
</dbReference>
<comment type="caution">
    <text evidence="3">The sequence shown here is derived from an EMBL/GenBank/DDBJ whole genome shotgun (WGS) entry which is preliminary data.</text>
</comment>
<evidence type="ECO:0000313" key="4">
    <source>
        <dbReference type="Proteomes" id="UP001501218"/>
    </source>
</evidence>
<sequence>MRISQQQARARFADARTAHLATADADAVPHLVPVVFATIGDRIATAIDWKPKSSTRLKRLRNIESNPQVALLVDHYEEDWSGLWWARADGTAEIHAPEDQPELLSALIAKYPQYQREPPTGELVVVRVVRWSGWQGGGSR</sequence>
<dbReference type="Pfam" id="PF01243">
    <property type="entry name" value="PNPOx_N"/>
    <property type="match status" value="1"/>
</dbReference>
<accession>A0ABP5SFK2</accession>
<dbReference type="SUPFAM" id="SSF50475">
    <property type="entry name" value="FMN-binding split barrel"/>
    <property type="match status" value="1"/>
</dbReference>
<keyword evidence="1" id="KW-0560">Oxidoreductase</keyword>
<dbReference type="EMBL" id="BAAARA010000001">
    <property type="protein sequence ID" value="GAA2330174.1"/>
    <property type="molecule type" value="Genomic_DNA"/>
</dbReference>
<proteinExistence type="predicted"/>
<reference evidence="4" key="1">
    <citation type="journal article" date="2019" name="Int. J. Syst. Evol. Microbiol.">
        <title>The Global Catalogue of Microorganisms (GCM) 10K type strain sequencing project: providing services to taxonomists for standard genome sequencing and annotation.</title>
        <authorList>
            <consortium name="The Broad Institute Genomics Platform"/>
            <consortium name="The Broad Institute Genome Sequencing Center for Infectious Disease"/>
            <person name="Wu L."/>
            <person name="Ma J."/>
        </authorList>
    </citation>
    <scope>NUCLEOTIDE SEQUENCE [LARGE SCALE GENOMIC DNA]</scope>
    <source>
        <strain evidence="4">JCM 16221</strain>
    </source>
</reference>
<organism evidence="3 4">
    <name type="scientific">Saccharopolyspora halophila</name>
    <dbReference type="NCBI Taxonomy" id="405551"/>
    <lineage>
        <taxon>Bacteria</taxon>
        <taxon>Bacillati</taxon>
        <taxon>Actinomycetota</taxon>
        <taxon>Actinomycetes</taxon>
        <taxon>Pseudonocardiales</taxon>
        <taxon>Pseudonocardiaceae</taxon>
        <taxon>Saccharopolyspora</taxon>
    </lineage>
</organism>
<dbReference type="Gene3D" id="2.30.110.10">
    <property type="entry name" value="Electron Transport, Fmn-binding Protein, Chain A"/>
    <property type="match status" value="1"/>
</dbReference>